<keyword evidence="1" id="KW-0812">Transmembrane</keyword>
<keyword evidence="3" id="KW-1185">Reference proteome</keyword>
<feature type="transmembrane region" description="Helical" evidence="1">
    <location>
        <begin position="44"/>
        <end position="65"/>
    </location>
</feature>
<dbReference type="Pfam" id="PF00756">
    <property type="entry name" value="Esterase"/>
    <property type="match status" value="1"/>
</dbReference>
<dbReference type="SUPFAM" id="SSF53474">
    <property type="entry name" value="alpha/beta-Hydrolases"/>
    <property type="match status" value="1"/>
</dbReference>
<dbReference type="EMBL" id="PGFB01000001">
    <property type="protein sequence ID" value="PJJ65571.1"/>
    <property type="molecule type" value="Genomic_DNA"/>
</dbReference>
<dbReference type="RefSeq" id="WP_245861260.1">
    <property type="nucleotide sequence ID" value="NZ_PGFB01000001.1"/>
</dbReference>
<organism evidence="2 3">
    <name type="scientific">Compostimonas suwonensis</name>
    <dbReference type="NCBI Taxonomy" id="1048394"/>
    <lineage>
        <taxon>Bacteria</taxon>
        <taxon>Bacillati</taxon>
        <taxon>Actinomycetota</taxon>
        <taxon>Actinomycetes</taxon>
        <taxon>Micrococcales</taxon>
        <taxon>Microbacteriaceae</taxon>
        <taxon>Compostimonas</taxon>
    </lineage>
</organism>
<keyword evidence="1" id="KW-1133">Transmembrane helix</keyword>
<accession>A0A2M9C4W2</accession>
<keyword evidence="2" id="KW-0378">Hydrolase</keyword>
<dbReference type="GO" id="GO:0016747">
    <property type="term" value="F:acyltransferase activity, transferring groups other than amino-acyl groups"/>
    <property type="evidence" value="ECO:0007669"/>
    <property type="project" value="TreeGrafter"/>
</dbReference>
<reference evidence="2 3" key="1">
    <citation type="submission" date="2017-11" db="EMBL/GenBank/DDBJ databases">
        <title>Genomic Encyclopedia of Archaeal and Bacterial Type Strains, Phase II (KMG-II): From Individual Species to Whole Genera.</title>
        <authorList>
            <person name="Goeker M."/>
        </authorList>
    </citation>
    <scope>NUCLEOTIDE SEQUENCE [LARGE SCALE GENOMIC DNA]</scope>
    <source>
        <strain evidence="2 3">DSM 25625</strain>
    </source>
</reference>
<dbReference type="PANTHER" id="PTHR48098">
    <property type="entry name" value="ENTEROCHELIN ESTERASE-RELATED"/>
    <property type="match status" value="1"/>
</dbReference>
<name>A0A2M9C4W2_9MICO</name>
<feature type="transmembrane region" description="Helical" evidence="1">
    <location>
        <begin position="71"/>
        <end position="95"/>
    </location>
</feature>
<dbReference type="Proteomes" id="UP000230161">
    <property type="component" value="Unassembled WGS sequence"/>
</dbReference>
<sequence>MNEILDAGIVGPRALLGLGGVCVLVLAVLLVPWRRHGGSAMRRLLWSGGAAVTGAVVGWVLLWLVGDVANVFGVVLSVPTRLWVIGALAGIGIAVTALVRGGWGRRVVGIVAIPLLLLTGAAGVNAVYGQFPTLRAALGISRYPELDPTPDLAAVPARGEVGRVVIPATTSGFPARDALVYLPPAALTTNPPSLPVVQMMSGQPGSPEDVFGAGHLAGILDSYAAANDGVAPIVVVPDQLGAPDKNPMCVDSPLGDAASYLTIDVPTWIRSTLHVDPAPGGWAIAGFSQGATCAIQLGAAHPELYGTVFAVSSEIRPTLGNDATTIEQGFGGDAAAYAAAAPTAILARNAPYSDFTTIFAVGADDAQYLDWATTLDAAAAAAGATSSLLVSPGTAHDWYTVQYAWRSTLPTLMERLTLGPTSGGGG</sequence>
<proteinExistence type="predicted"/>
<dbReference type="InterPro" id="IPR000801">
    <property type="entry name" value="Esterase-like"/>
</dbReference>
<dbReference type="PANTHER" id="PTHR48098:SF1">
    <property type="entry name" value="DIACYLGLYCEROL ACYLTRANSFERASE_MYCOLYLTRANSFERASE AG85A"/>
    <property type="match status" value="1"/>
</dbReference>
<keyword evidence="1" id="KW-0472">Membrane</keyword>
<evidence type="ECO:0000313" key="3">
    <source>
        <dbReference type="Proteomes" id="UP000230161"/>
    </source>
</evidence>
<dbReference type="InterPro" id="IPR050583">
    <property type="entry name" value="Mycobacterial_A85_antigen"/>
</dbReference>
<comment type="caution">
    <text evidence="2">The sequence shown here is derived from an EMBL/GenBank/DDBJ whole genome shotgun (WGS) entry which is preliminary data.</text>
</comment>
<protein>
    <submittedName>
        <fullName evidence="2">S-formylglutathione hydrolase FrmB</fullName>
    </submittedName>
</protein>
<dbReference type="AlphaFoldDB" id="A0A2M9C4W2"/>
<dbReference type="Gene3D" id="3.40.50.1820">
    <property type="entry name" value="alpha/beta hydrolase"/>
    <property type="match status" value="1"/>
</dbReference>
<dbReference type="GO" id="GO:0016787">
    <property type="term" value="F:hydrolase activity"/>
    <property type="evidence" value="ECO:0007669"/>
    <property type="project" value="UniProtKB-KW"/>
</dbReference>
<evidence type="ECO:0000313" key="2">
    <source>
        <dbReference type="EMBL" id="PJJ65571.1"/>
    </source>
</evidence>
<dbReference type="InterPro" id="IPR029058">
    <property type="entry name" value="AB_hydrolase_fold"/>
</dbReference>
<gene>
    <name evidence="2" type="ORF">CLV54_0604</name>
</gene>
<evidence type="ECO:0000256" key="1">
    <source>
        <dbReference type="SAM" id="Phobius"/>
    </source>
</evidence>
<feature type="transmembrane region" description="Helical" evidence="1">
    <location>
        <begin position="14"/>
        <end position="32"/>
    </location>
</feature>
<feature type="transmembrane region" description="Helical" evidence="1">
    <location>
        <begin position="107"/>
        <end position="128"/>
    </location>
</feature>